<dbReference type="OrthoDB" id="6321272at2"/>
<evidence type="ECO:0000313" key="2">
    <source>
        <dbReference type="Proteomes" id="UP000053586"/>
    </source>
</evidence>
<gene>
    <name evidence="1" type="ORF">GPUN_1031</name>
</gene>
<dbReference type="EMBL" id="BAET01000008">
    <property type="protein sequence ID" value="GAB55162.1"/>
    <property type="molecule type" value="Genomic_DNA"/>
</dbReference>
<reference evidence="1 2" key="2">
    <citation type="journal article" date="2017" name="Antonie Van Leeuwenhoek">
        <title>Rhizobium rhizosphaerae sp. nov., a novel species isolated from rice rhizosphere.</title>
        <authorList>
            <person name="Zhao J.J."/>
            <person name="Zhang J."/>
            <person name="Zhang R.J."/>
            <person name="Zhang C.W."/>
            <person name="Yin H.Q."/>
            <person name="Zhang X.X."/>
        </authorList>
    </citation>
    <scope>NUCLEOTIDE SEQUENCE [LARGE SCALE GENOMIC DNA]</scope>
    <source>
        <strain evidence="1 2">ACAM 611</strain>
    </source>
</reference>
<evidence type="ECO:0000313" key="1">
    <source>
        <dbReference type="EMBL" id="GAB55162.1"/>
    </source>
</evidence>
<accession>H5TA35</accession>
<comment type="caution">
    <text evidence="1">The sequence shown here is derived from an EMBL/GenBank/DDBJ whole genome shotgun (WGS) entry which is preliminary data.</text>
</comment>
<dbReference type="AlphaFoldDB" id="H5TA35"/>
<keyword evidence="2" id="KW-1185">Reference proteome</keyword>
<protein>
    <submittedName>
        <fullName evidence="1">Uncharacterized protein</fullName>
    </submittedName>
</protein>
<dbReference type="RefSeq" id="WP_006004025.1">
    <property type="nucleotide sequence ID" value="NZ_BAET01000008.1"/>
</dbReference>
<dbReference type="eggNOG" id="ENOG502ZGBS">
    <property type="taxonomic scope" value="Bacteria"/>
</dbReference>
<proteinExistence type="predicted"/>
<sequence>MKATSTATFFILISTLAGFAGGYWLATHNTLKHLDASGEFSHKKTSLVDIDVKKTARASNRTVASPTNMGLAQYVSVDNCGTTVLENTDKDELFLAQNASVIDTLAFLNALEQSGEKEAYKKMGSALELLRNAVKDNPENFQILVDYFADSGTESQVPYYITSVLHSADIVDKELLMANLVTRLSAQGTAIGNTKLLHLVSSRGMHVGNDEIVSTIKNIALYSPADSTNRTFALDLLMPFQLNSNEKNKVITDLSFALNQAPREEVSFIVENIIRFSDKSERVTLASSYLSENNNFETRVAILSTMHSGSVKPNDVLKAALFRIADNPSDPLSNHARDTLMYVFEIDNDEYNRLRQGG</sequence>
<dbReference type="Proteomes" id="UP000053586">
    <property type="component" value="Unassembled WGS sequence"/>
</dbReference>
<reference evidence="1 2" key="1">
    <citation type="journal article" date="2012" name="J. Bacteriol.">
        <title>Genome sequence of proteorhodopsin-containing sea ice bacterium Glaciecola punicea ACAM 611T.</title>
        <authorList>
            <person name="Qin Q.-L."/>
            <person name="Xie B.-B."/>
            <person name="Shu Y.-L."/>
            <person name="Rong J.-C."/>
            <person name="Zhao D.-L."/>
            <person name="Zhang X.-Y."/>
            <person name="Chen X.-L."/>
            <person name="Zhou B.-C."/>
            <person name="Zhanga Y.-Z."/>
        </authorList>
    </citation>
    <scope>NUCLEOTIDE SEQUENCE [LARGE SCALE GENOMIC DNA]</scope>
    <source>
        <strain evidence="1 2">ACAM 611</strain>
    </source>
</reference>
<name>H5TA35_9ALTE</name>
<dbReference type="STRING" id="56804.BAE46_01720"/>
<organism evidence="1 2">
    <name type="scientific">Glaciecola punicea ACAM 611</name>
    <dbReference type="NCBI Taxonomy" id="1121923"/>
    <lineage>
        <taxon>Bacteria</taxon>
        <taxon>Pseudomonadati</taxon>
        <taxon>Pseudomonadota</taxon>
        <taxon>Gammaproteobacteria</taxon>
        <taxon>Alteromonadales</taxon>
        <taxon>Alteromonadaceae</taxon>
        <taxon>Glaciecola</taxon>
    </lineage>
</organism>